<reference evidence="2 3" key="1">
    <citation type="journal article" date="2016" name="Nat. Commun.">
        <title>Thousands of microbial genomes shed light on interconnected biogeochemical processes in an aquifer system.</title>
        <authorList>
            <person name="Anantharaman K."/>
            <person name="Brown C.T."/>
            <person name="Hug L.A."/>
            <person name="Sharon I."/>
            <person name="Castelle C.J."/>
            <person name="Probst A.J."/>
            <person name="Thomas B.C."/>
            <person name="Singh A."/>
            <person name="Wilkins M.J."/>
            <person name="Karaoz U."/>
            <person name="Brodie E.L."/>
            <person name="Williams K.H."/>
            <person name="Hubbard S.S."/>
            <person name="Banfield J.F."/>
        </authorList>
    </citation>
    <scope>NUCLEOTIDE SEQUENCE [LARGE SCALE GENOMIC DNA]</scope>
</reference>
<dbReference type="STRING" id="1798370.A2Z00_04345"/>
<proteinExistence type="predicted"/>
<dbReference type="AlphaFoldDB" id="A0A1F5ZIH4"/>
<dbReference type="InterPro" id="IPR045155">
    <property type="entry name" value="Beta-lactam_cat"/>
</dbReference>
<dbReference type="GO" id="GO:0046677">
    <property type="term" value="P:response to antibiotic"/>
    <property type="evidence" value="ECO:0007669"/>
    <property type="project" value="InterPro"/>
</dbReference>
<dbReference type="EMBL" id="MFIZ01000010">
    <property type="protein sequence ID" value="OGG11922.1"/>
    <property type="molecule type" value="Genomic_DNA"/>
</dbReference>
<accession>A0A1F5ZIH4</accession>
<organism evidence="2 3">
    <name type="scientific">Candidatus Gottesmanbacteria bacterium RBG_13_45_10</name>
    <dbReference type="NCBI Taxonomy" id="1798370"/>
    <lineage>
        <taxon>Bacteria</taxon>
        <taxon>Candidatus Gottesmaniibacteriota</taxon>
    </lineage>
</organism>
<gene>
    <name evidence="2" type="ORF">A2Z00_04345</name>
</gene>
<comment type="caution">
    <text evidence="2">The sequence shown here is derived from an EMBL/GenBank/DDBJ whole genome shotgun (WGS) entry which is preliminary data.</text>
</comment>
<evidence type="ECO:0000259" key="1">
    <source>
        <dbReference type="Pfam" id="PF13354"/>
    </source>
</evidence>
<dbReference type="GO" id="GO:0008800">
    <property type="term" value="F:beta-lactamase activity"/>
    <property type="evidence" value="ECO:0007669"/>
    <property type="project" value="InterPro"/>
</dbReference>
<sequence length="312" mass="35120">MHKHIKLLLLFSSLAVNIVLMYKLFFISSNAPTGIQTYPYLSKRIFAENQNDILINFVPLRSRLKTYVASITEPLGIYFEYLPSGVSIGINEKIETNIASLLKVPLVMAVYKQYELGSLSKNQKLTILAKHIDKRFGNLWTRGEGAQVAIDEAVKLTLTESDNTAANMLLDALPKNALDDVADYLDIPKEKQENFIVISPKNYSSILRSLYLSSYLQESSSSEIIDILTKTTFNDKLPAGVESRVKVAHKVGVYTNPKVTVPTFSDCGIVYVPQRPYILCIMTNTSEENARRHMTDISKMIYDYVSSVNKDN</sequence>
<dbReference type="PANTHER" id="PTHR35333">
    <property type="entry name" value="BETA-LACTAMASE"/>
    <property type="match status" value="1"/>
</dbReference>
<evidence type="ECO:0000313" key="2">
    <source>
        <dbReference type="EMBL" id="OGG11922.1"/>
    </source>
</evidence>
<dbReference type="InterPro" id="IPR000871">
    <property type="entry name" value="Beta-lactam_class-A"/>
</dbReference>
<evidence type="ECO:0000313" key="3">
    <source>
        <dbReference type="Proteomes" id="UP000177268"/>
    </source>
</evidence>
<dbReference type="Gene3D" id="3.40.710.10">
    <property type="entry name" value="DD-peptidase/beta-lactamase superfamily"/>
    <property type="match status" value="1"/>
</dbReference>
<dbReference type="PANTHER" id="PTHR35333:SF3">
    <property type="entry name" value="BETA-LACTAMASE-TYPE TRANSPEPTIDASE FOLD CONTAINING PROTEIN"/>
    <property type="match status" value="1"/>
</dbReference>
<dbReference type="InterPro" id="IPR012338">
    <property type="entry name" value="Beta-lactam/transpept-like"/>
</dbReference>
<dbReference type="Proteomes" id="UP000177268">
    <property type="component" value="Unassembled WGS sequence"/>
</dbReference>
<feature type="domain" description="Beta-lactamase class A catalytic" evidence="1">
    <location>
        <begin position="76"/>
        <end position="283"/>
    </location>
</feature>
<dbReference type="Pfam" id="PF13354">
    <property type="entry name" value="Beta-lactamase2"/>
    <property type="match status" value="1"/>
</dbReference>
<protein>
    <recommendedName>
        <fullName evidence="1">Beta-lactamase class A catalytic domain-containing protein</fullName>
    </recommendedName>
</protein>
<dbReference type="SUPFAM" id="SSF56601">
    <property type="entry name" value="beta-lactamase/transpeptidase-like"/>
    <property type="match status" value="1"/>
</dbReference>
<dbReference type="GO" id="GO:0030655">
    <property type="term" value="P:beta-lactam antibiotic catabolic process"/>
    <property type="evidence" value="ECO:0007669"/>
    <property type="project" value="InterPro"/>
</dbReference>
<name>A0A1F5ZIH4_9BACT</name>